<accession>A0A448ZRL8</accession>
<evidence type="ECO:0000313" key="2">
    <source>
        <dbReference type="EMBL" id="VEU44678.1"/>
    </source>
</evidence>
<evidence type="ECO:0000256" key="1">
    <source>
        <dbReference type="SAM" id="MobiDB-lite"/>
    </source>
</evidence>
<dbReference type="AlphaFoldDB" id="A0A448ZRL8"/>
<organism evidence="2 3">
    <name type="scientific">Pseudo-nitzschia multistriata</name>
    <dbReference type="NCBI Taxonomy" id="183589"/>
    <lineage>
        <taxon>Eukaryota</taxon>
        <taxon>Sar</taxon>
        <taxon>Stramenopiles</taxon>
        <taxon>Ochrophyta</taxon>
        <taxon>Bacillariophyta</taxon>
        <taxon>Bacillariophyceae</taxon>
        <taxon>Bacillariophycidae</taxon>
        <taxon>Bacillariales</taxon>
        <taxon>Bacillariaceae</taxon>
        <taxon>Pseudo-nitzschia</taxon>
    </lineage>
</organism>
<feature type="compositionally biased region" description="Polar residues" evidence="1">
    <location>
        <begin position="36"/>
        <end position="46"/>
    </location>
</feature>
<feature type="compositionally biased region" description="Low complexity" evidence="1">
    <location>
        <begin position="144"/>
        <end position="154"/>
    </location>
</feature>
<feature type="compositionally biased region" description="Low complexity" evidence="1">
    <location>
        <begin position="442"/>
        <end position="453"/>
    </location>
</feature>
<name>A0A448ZRL8_9STRA</name>
<evidence type="ECO:0000313" key="3">
    <source>
        <dbReference type="Proteomes" id="UP000291116"/>
    </source>
</evidence>
<gene>
    <name evidence="2" type="ORF">PSNMU_V1.4_AUG-EV-PASAV3_0118040</name>
</gene>
<keyword evidence="3" id="KW-1185">Reference proteome</keyword>
<sequence>MNAQFQSLFENVCRCFGHTPTSRGGGLAGEPLEISEGSNDKTSGSKNNKDRKITQVNSQVSSHDGKRRTNQLKLNDKQYDELFEKAQNASSGRKKSTHKQTASGAQSRSSYGQPPRPDGSGGNKNRSGGNSSSKNNSDIDNETAQALAQAKQAANPPRYRIKRKRSSQTREEIFRHKNGMSNGQKPQNSSRKSSSSSTKGGPATDFSRLLNPSLALCFATPVRGTEEEQEEQDLKSVDCSDTATLNTNGEDTITSTLYFDSKYAHIQESTPPMELFNEFKLGQAKDEIRTIMATDSHSSVRMMQILQQQQHFQQQNQGREQHRPVEGDVGLSSNSNRQQLHQQERQQQAPGSQQLKTGRSSRATSQKTTTQPPASSTANTNTTSTKQSSSRMINEPIKTKSNDDTQNQQLPPGSNKKQIKKQIHNRRDEEMQDVVPDVKPLSSSTDSSRFSTTPATRQY</sequence>
<dbReference type="OrthoDB" id="48473at2759"/>
<proteinExistence type="predicted"/>
<feature type="compositionally biased region" description="Low complexity" evidence="1">
    <location>
        <begin position="338"/>
        <end position="348"/>
    </location>
</feature>
<feature type="compositionally biased region" description="Low complexity" evidence="1">
    <location>
        <begin position="123"/>
        <end position="136"/>
    </location>
</feature>
<reference evidence="2 3" key="1">
    <citation type="submission" date="2019-01" db="EMBL/GenBank/DDBJ databases">
        <authorList>
            <person name="Ferrante I. M."/>
        </authorList>
    </citation>
    <scope>NUCLEOTIDE SEQUENCE [LARGE SCALE GENOMIC DNA]</scope>
    <source>
        <strain evidence="2 3">B856</strain>
    </source>
</reference>
<feature type="compositionally biased region" description="Polar residues" evidence="1">
    <location>
        <begin position="349"/>
        <end position="373"/>
    </location>
</feature>
<feature type="compositionally biased region" description="Basic and acidic residues" evidence="1">
    <location>
        <begin position="74"/>
        <end position="84"/>
    </location>
</feature>
<feature type="compositionally biased region" description="Polar residues" evidence="1">
    <location>
        <begin position="99"/>
        <end position="112"/>
    </location>
</feature>
<feature type="region of interest" description="Disordered" evidence="1">
    <location>
        <begin position="21"/>
        <end position="207"/>
    </location>
</feature>
<feature type="region of interest" description="Disordered" evidence="1">
    <location>
        <begin position="308"/>
        <end position="459"/>
    </location>
</feature>
<feature type="compositionally biased region" description="Low complexity" evidence="1">
    <location>
        <begin position="374"/>
        <end position="390"/>
    </location>
</feature>
<dbReference type="Proteomes" id="UP000291116">
    <property type="component" value="Unassembled WGS sequence"/>
</dbReference>
<protein>
    <submittedName>
        <fullName evidence="2">Uncharacterized protein</fullName>
    </submittedName>
</protein>
<feature type="compositionally biased region" description="Polar residues" evidence="1">
    <location>
        <begin position="404"/>
        <end position="416"/>
    </location>
</feature>
<feature type="compositionally biased region" description="Polar residues" evidence="1">
    <location>
        <begin position="179"/>
        <end position="188"/>
    </location>
</feature>
<dbReference type="EMBL" id="CAACVS010000654">
    <property type="protein sequence ID" value="VEU44678.1"/>
    <property type="molecule type" value="Genomic_DNA"/>
</dbReference>
<feature type="compositionally biased region" description="Low complexity" evidence="1">
    <location>
        <begin position="308"/>
        <end position="318"/>
    </location>
</feature>